<dbReference type="PANTHER" id="PTHR44688:SF16">
    <property type="entry name" value="DNA-BINDING TRANSCRIPTIONAL ACTIVATOR DEVR_DOSR"/>
    <property type="match status" value="1"/>
</dbReference>
<organism evidence="5 6">
    <name type="scientific">Roseinatronobacter alkalisoli</name>
    <dbReference type="NCBI Taxonomy" id="3028235"/>
    <lineage>
        <taxon>Bacteria</taxon>
        <taxon>Pseudomonadati</taxon>
        <taxon>Pseudomonadota</taxon>
        <taxon>Alphaproteobacteria</taxon>
        <taxon>Rhodobacterales</taxon>
        <taxon>Paracoccaceae</taxon>
        <taxon>Roseinatronobacter</taxon>
    </lineage>
</organism>
<evidence type="ECO:0000256" key="3">
    <source>
        <dbReference type="ARBA" id="ARBA00023163"/>
    </source>
</evidence>
<evidence type="ECO:0000256" key="2">
    <source>
        <dbReference type="ARBA" id="ARBA00023125"/>
    </source>
</evidence>
<evidence type="ECO:0000313" key="6">
    <source>
        <dbReference type="Proteomes" id="UP001431784"/>
    </source>
</evidence>
<dbReference type="RefSeq" id="WP_274353630.1">
    <property type="nucleotide sequence ID" value="NZ_JAQZSM010000022.1"/>
</dbReference>
<gene>
    <name evidence="5" type="ORF">PUT78_17850</name>
</gene>
<dbReference type="Gene3D" id="1.10.10.10">
    <property type="entry name" value="Winged helix-like DNA-binding domain superfamily/Winged helix DNA-binding domain"/>
    <property type="match status" value="1"/>
</dbReference>
<reference evidence="5" key="1">
    <citation type="submission" date="2023-02" db="EMBL/GenBank/DDBJ databases">
        <title>Description of Roseinatronobacter alkalisoli sp. nov., an alkaliphilic bacerium isolated from soda soil.</title>
        <authorList>
            <person name="Wei W."/>
        </authorList>
    </citation>
    <scope>NUCLEOTIDE SEQUENCE</scope>
    <source>
        <strain evidence="5">HJB301</strain>
    </source>
</reference>
<proteinExistence type="predicted"/>
<dbReference type="CDD" id="cd06170">
    <property type="entry name" value="LuxR_C_like"/>
    <property type="match status" value="1"/>
</dbReference>
<evidence type="ECO:0000313" key="5">
    <source>
        <dbReference type="EMBL" id="MDD7972955.1"/>
    </source>
</evidence>
<dbReference type="SUPFAM" id="SSF46894">
    <property type="entry name" value="C-terminal effector domain of the bipartite response regulators"/>
    <property type="match status" value="1"/>
</dbReference>
<dbReference type="InterPro" id="IPR000792">
    <property type="entry name" value="Tscrpt_reg_LuxR_C"/>
</dbReference>
<accession>A0ABT5TCV3</accession>
<dbReference type="EMBL" id="JAQZSM010000022">
    <property type="protein sequence ID" value="MDD7972955.1"/>
    <property type="molecule type" value="Genomic_DNA"/>
</dbReference>
<dbReference type="InterPro" id="IPR036388">
    <property type="entry name" value="WH-like_DNA-bd_sf"/>
</dbReference>
<dbReference type="PANTHER" id="PTHR44688">
    <property type="entry name" value="DNA-BINDING TRANSCRIPTIONAL ACTIVATOR DEVR_DOSR"/>
    <property type="match status" value="1"/>
</dbReference>
<evidence type="ECO:0000259" key="4">
    <source>
        <dbReference type="PROSITE" id="PS50043"/>
    </source>
</evidence>
<dbReference type="Proteomes" id="UP001431784">
    <property type="component" value="Unassembled WGS sequence"/>
</dbReference>
<keyword evidence="1" id="KW-0805">Transcription regulation</keyword>
<feature type="domain" description="HTH luxR-type" evidence="4">
    <location>
        <begin position="176"/>
        <end position="241"/>
    </location>
</feature>
<comment type="caution">
    <text evidence="5">The sequence shown here is derived from an EMBL/GenBank/DDBJ whole genome shotgun (WGS) entry which is preliminary data.</text>
</comment>
<dbReference type="Pfam" id="PF00196">
    <property type="entry name" value="GerE"/>
    <property type="match status" value="1"/>
</dbReference>
<dbReference type="PRINTS" id="PR00038">
    <property type="entry name" value="HTHLUXR"/>
</dbReference>
<protein>
    <submittedName>
        <fullName evidence="5">LuxR C-terminal-related transcriptional regulator</fullName>
    </submittedName>
</protein>
<sequence length="246" mass="28233">MTQAIYDMTSEEVQLLTGIVARLCQPEPVSDLREEVFPSILKLLRADFLASFRWNRTTNAFEDPFILNQDPANIDRYLNWFQYHDPMSLKLRALWRPAFVEEVIPRKQLCQSEFFNDFLRKDGMDHGINLFPKGGERSAADLRVWRRASRPEFGYREIGLLGVLCPYLEQAEYVLGSDPLLLLTAREREVAVLVARGCSDKDISRLLEIGFATVRTHVQKCFEKLHCANRAELAALAVRTGLPSRS</sequence>
<dbReference type="SMART" id="SM00421">
    <property type="entry name" value="HTH_LUXR"/>
    <property type="match status" value="1"/>
</dbReference>
<name>A0ABT5TCV3_9RHOB</name>
<evidence type="ECO:0000256" key="1">
    <source>
        <dbReference type="ARBA" id="ARBA00023015"/>
    </source>
</evidence>
<keyword evidence="2" id="KW-0238">DNA-binding</keyword>
<dbReference type="InterPro" id="IPR016032">
    <property type="entry name" value="Sig_transdc_resp-reg_C-effctor"/>
</dbReference>
<keyword evidence="6" id="KW-1185">Reference proteome</keyword>
<dbReference type="PROSITE" id="PS50043">
    <property type="entry name" value="HTH_LUXR_2"/>
    <property type="match status" value="1"/>
</dbReference>
<keyword evidence="3" id="KW-0804">Transcription</keyword>